<evidence type="ECO:0000313" key="3">
    <source>
        <dbReference type="EMBL" id="MCW6534999.1"/>
    </source>
</evidence>
<keyword evidence="4" id="KW-1185">Reference proteome</keyword>
<dbReference type="Proteomes" id="UP001165565">
    <property type="component" value="Unassembled WGS sequence"/>
</dbReference>
<keyword evidence="2" id="KW-1133">Transmembrane helix</keyword>
<keyword evidence="2" id="KW-0812">Transmembrane</keyword>
<evidence type="ECO:0000256" key="2">
    <source>
        <dbReference type="SAM" id="Phobius"/>
    </source>
</evidence>
<accession>A0AA41ZDP8</accession>
<protein>
    <submittedName>
        <fullName evidence="3">Uncharacterized protein</fullName>
    </submittedName>
</protein>
<feature type="region of interest" description="Disordered" evidence="1">
    <location>
        <begin position="72"/>
        <end position="135"/>
    </location>
</feature>
<keyword evidence="2" id="KW-0472">Membrane</keyword>
<gene>
    <name evidence="3" type="ORF">NEE01_09395</name>
</gene>
<comment type="caution">
    <text evidence="3">The sequence shown here is derived from an EMBL/GenBank/DDBJ whole genome shotgun (WGS) entry which is preliminary data.</text>
</comment>
<proteinExistence type="predicted"/>
<name>A0AA41ZDP8_9SPHN</name>
<organism evidence="3 4">
    <name type="scientific">Sphingomonas lycopersici</name>
    <dbReference type="NCBI Taxonomy" id="2951807"/>
    <lineage>
        <taxon>Bacteria</taxon>
        <taxon>Pseudomonadati</taxon>
        <taxon>Pseudomonadota</taxon>
        <taxon>Alphaproteobacteria</taxon>
        <taxon>Sphingomonadales</taxon>
        <taxon>Sphingomonadaceae</taxon>
        <taxon>Sphingomonas</taxon>
    </lineage>
</organism>
<feature type="compositionally biased region" description="Low complexity" evidence="1">
    <location>
        <begin position="121"/>
        <end position="132"/>
    </location>
</feature>
<feature type="transmembrane region" description="Helical" evidence="2">
    <location>
        <begin position="7"/>
        <end position="27"/>
    </location>
</feature>
<evidence type="ECO:0000256" key="1">
    <source>
        <dbReference type="SAM" id="MobiDB-lite"/>
    </source>
</evidence>
<evidence type="ECO:0000313" key="4">
    <source>
        <dbReference type="Proteomes" id="UP001165565"/>
    </source>
</evidence>
<dbReference type="EMBL" id="JANFAV010000005">
    <property type="protein sequence ID" value="MCW6534999.1"/>
    <property type="molecule type" value="Genomic_DNA"/>
</dbReference>
<dbReference type="AlphaFoldDB" id="A0AA41ZDP8"/>
<reference evidence="3" key="1">
    <citation type="submission" date="2022-06" db="EMBL/GenBank/DDBJ databases">
        <title>Sphingomonas sp. nov. isolated from rhizosphere soil of tomato.</title>
        <authorList>
            <person name="Dong H."/>
            <person name="Gao R."/>
        </authorList>
    </citation>
    <scope>NUCLEOTIDE SEQUENCE</scope>
    <source>
        <strain evidence="3">MMSM24</strain>
    </source>
</reference>
<dbReference type="RefSeq" id="WP_265268755.1">
    <property type="nucleotide sequence ID" value="NZ_JANFAV010000005.1"/>
</dbReference>
<sequence length="342" mass="35838">MIRASRPLRFIVIVVGGWIAIRVFMLWPESDPAAAPRETAVTTRPKALAVARAVPFPVEPARDASHRPLMLPVRPQPVEGRPQLSNRRPPFDRLRANGFDPAIETPVPTDPPRHTESRPLVASAAPPKSVASHRSSRWGGSAWLIARGGGGAAVPFAPQLGGSQAGARVTYTLGEARRVAIAARVSTALTMRQSEAAIGLDWRPTRHPIHLFAEQRIAIANARGGPTIGVIAGLPPTRLAAGFALEGYGQAGVIARGGGEGFVDAAVRAMRPVARVGGARVELGAGLWGGAQRGAARLDIGPAAGVILPTPRPLRITLEWRQRIAGAARPGAGVALSLGADF</sequence>